<dbReference type="Gene3D" id="1.10.10.10">
    <property type="entry name" value="Winged helix-like DNA-binding domain superfamily/Winged helix DNA-binding domain"/>
    <property type="match status" value="1"/>
</dbReference>
<evidence type="ECO:0000256" key="1">
    <source>
        <dbReference type="ARBA" id="ARBA00022737"/>
    </source>
</evidence>
<feature type="domain" description="Disease resistance protein winged helix" evidence="3">
    <location>
        <begin position="20"/>
        <end position="92"/>
    </location>
</feature>
<reference evidence="6" key="3">
    <citation type="submission" date="2018-08" db="UniProtKB">
        <authorList>
            <consortium name="EnsemblPlants"/>
        </authorList>
    </citation>
    <scope>IDENTIFICATION</scope>
    <source>
        <strain evidence="6">cv. Bd21</strain>
    </source>
</reference>
<sequence>MRSYDGLPYHLKSAFLYLCIFPEDHRIRWGRLVRRWIAEGYSRDMHGMTAEELGRSHFNELLDRSMILPGEGVNYYSGQIKSCQLHDIIHEICISKAREENLVFTLEEGVCLSSTQGAIRHLVIGSNWKRDKYVLESMLDLSHVRSLTVFGEWRPFFISDKMRFLQVLDLEDTRGLRDHHLDQIGQLRHLMYLSLRGCMNIFCLPDSLGNLRHLQTLDVRGTHIFELPATIAKLRRLQHLRTTYLMKITGNVEGEDDIFDKLTTLVRKFCLLLLYTPPLLLRPQVLDAGLNMHDIINVLRLAMLCLAETGYFWNDLVYGVEVPRGIGKLKALYTLGVVNVARSKGKAILKELKELTQLRKLRVVGMPRKDSKEFWCAIASHNQLGSPSVRSDKNALLDDSLGQALSPPSCLESLKLCGRLVRVTSWIHQLQNLCKLTLEYSMLQQDDAIQALGVLPNLAVLRLKQRSVYMKQLLFRGSSFPSLVVLELFGVRWLEWVLFGEEAMPRLELLQVDQCRELKKVYGLPVLTSLREIRRGGQDYFEMIELKDGVRMQVAEHLKHVRVTRF</sequence>
<dbReference type="OrthoDB" id="687531at2759"/>
<dbReference type="Gramene" id="PNT72050">
    <property type="protein sequence ID" value="PNT72050"/>
    <property type="gene ID" value="BRADI_2g38895v3"/>
</dbReference>
<dbReference type="SUPFAM" id="SSF52058">
    <property type="entry name" value="L domain-like"/>
    <property type="match status" value="1"/>
</dbReference>
<evidence type="ECO:0008006" key="8">
    <source>
        <dbReference type="Google" id="ProtNLM"/>
    </source>
</evidence>
<dbReference type="GO" id="GO:0009626">
    <property type="term" value="P:plant-type hypersensitive response"/>
    <property type="evidence" value="ECO:0007669"/>
    <property type="project" value="UniProtKB-ARBA"/>
</dbReference>
<dbReference type="InterPro" id="IPR032675">
    <property type="entry name" value="LRR_dom_sf"/>
</dbReference>
<evidence type="ECO:0000259" key="3">
    <source>
        <dbReference type="Pfam" id="PF23559"/>
    </source>
</evidence>
<name>A0A2K2DCP1_BRADI</name>
<evidence type="ECO:0000256" key="2">
    <source>
        <dbReference type="ARBA" id="ARBA00022821"/>
    </source>
</evidence>
<dbReference type="STRING" id="15368.A0A2K2DCP1"/>
<dbReference type="GO" id="GO:0042742">
    <property type="term" value="P:defense response to bacterium"/>
    <property type="evidence" value="ECO:0007669"/>
    <property type="project" value="UniProtKB-ARBA"/>
</dbReference>
<dbReference type="InterPro" id="IPR055414">
    <property type="entry name" value="LRR_R13L4/SHOC2-like"/>
</dbReference>
<dbReference type="Gene3D" id="3.80.10.10">
    <property type="entry name" value="Ribonuclease Inhibitor"/>
    <property type="match status" value="2"/>
</dbReference>
<dbReference type="InParanoid" id="A0A2K2DCP1"/>
<dbReference type="FunFam" id="1.10.10.10:FF:000322">
    <property type="entry name" value="Probable disease resistance protein At1g63360"/>
    <property type="match status" value="1"/>
</dbReference>
<gene>
    <name evidence="5" type="ORF">BRADI_2g38895v3</name>
</gene>
<dbReference type="Proteomes" id="UP000008810">
    <property type="component" value="Chromosome 2"/>
</dbReference>
<keyword evidence="7" id="KW-1185">Reference proteome</keyword>
<dbReference type="EMBL" id="CM000881">
    <property type="protein sequence ID" value="PNT72050.1"/>
    <property type="molecule type" value="Genomic_DNA"/>
</dbReference>
<dbReference type="Pfam" id="PF23598">
    <property type="entry name" value="LRR_14"/>
    <property type="match status" value="2"/>
</dbReference>
<evidence type="ECO:0000313" key="6">
    <source>
        <dbReference type="EnsemblPlants" id="PNT72050"/>
    </source>
</evidence>
<dbReference type="InterPro" id="IPR044974">
    <property type="entry name" value="Disease_R_plants"/>
</dbReference>
<dbReference type="InterPro" id="IPR036388">
    <property type="entry name" value="WH-like_DNA-bd_sf"/>
</dbReference>
<reference evidence="5" key="2">
    <citation type="submission" date="2017-06" db="EMBL/GenBank/DDBJ databases">
        <title>WGS assembly of Brachypodium distachyon.</title>
        <authorList>
            <consortium name="The International Brachypodium Initiative"/>
            <person name="Lucas S."/>
            <person name="Harmon-Smith M."/>
            <person name="Lail K."/>
            <person name="Tice H."/>
            <person name="Grimwood J."/>
            <person name="Bruce D."/>
            <person name="Barry K."/>
            <person name="Shu S."/>
            <person name="Lindquist E."/>
            <person name="Wang M."/>
            <person name="Pitluck S."/>
            <person name="Vogel J.P."/>
            <person name="Garvin D.F."/>
            <person name="Mockler T.C."/>
            <person name="Schmutz J."/>
            <person name="Rokhsar D."/>
            <person name="Bevan M.W."/>
        </authorList>
    </citation>
    <scope>NUCLEOTIDE SEQUENCE</scope>
    <source>
        <strain evidence="5">Bd21</strain>
    </source>
</reference>
<dbReference type="PANTHER" id="PTHR23155:SF1114">
    <property type="entry name" value="OS02G0475500 PROTEIN"/>
    <property type="match status" value="1"/>
</dbReference>
<dbReference type="GO" id="GO:0002758">
    <property type="term" value="P:innate immune response-activating signaling pathway"/>
    <property type="evidence" value="ECO:0007669"/>
    <property type="project" value="UniProtKB-ARBA"/>
</dbReference>
<dbReference type="GO" id="GO:0098542">
    <property type="term" value="P:defense response to other organism"/>
    <property type="evidence" value="ECO:0000318"/>
    <property type="project" value="GO_Central"/>
</dbReference>
<feature type="domain" description="Disease resistance R13L4/SHOC-2-like LRR" evidence="4">
    <location>
        <begin position="319"/>
        <end position="558"/>
    </location>
</feature>
<feature type="domain" description="Disease resistance R13L4/SHOC-2-like LRR" evidence="4">
    <location>
        <begin position="143"/>
        <end position="247"/>
    </location>
</feature>
<keyword evidence="1" id="KW-0677">Repeat</keyword>
<dbReference type="EnsemblPlants" id="PNT72050">
    <property type="protein sequence ID" value="PNT72050"/>
    <property type="gene ID" value="BRADI_2g38895v3"/>
</dbReference>
<proteinExistence type="predicted"/>
<protein>
    <recommendedName>
        <fullName evidence="8">NB-ARC domain-containing protein</fullName>
    </recommendedName>
</protein>
<evidence type="ECO:0000313" key="5">
    <source>
        <dbReference type="EMBL" id="PNT72050.1"/>
    </source>
</evidence>
<reference evidence="5 6" key="1">
    <citation type="journal article" date="2010" name="Nature">
        <title>Genome sequencing and analysis of the model grass Brachypodium distachyon.</title>
        <authorList>
            <consortium name="International Brachypodium Initiative"/>
        </authorList>
    </citation>
    <scope>NUCLEOTIDE SEQUENCE [LARGE SCALE GENOMIC DNA]</scope>
    <source>
        <strain evidence="5 6">Bd21</strain>
    </source>
</reference>
<keyword evidence="2" id="KW-0611">Plant defense</keyword>
<dbReference type="PANTHER" id="PTHR23155">
    <property type="entry name" value="DISEASE RESISTANCE PROTEIN RP"/>
    <property type="match status" value="1"/>
</dbReference>
<dbReference type="Pfam" id="PF23559">
    <property type="entry name" value="WHD_DRP"/>
    <property type="match status" value="1"/>
</dbReference>
<evidence type="ECO:0000259" key="4">
    <source>
        <dbReference type="Pfam" id="PF23598"/>
    </source>
</evidence>
<accession>A0A2K2DCP1</accession>
<dbReference type="ExpressionAtlas" id="A0A2K2DCP1">
    <property type="expression patterns" value="baseline and differential"/>
</dbReference>
<dbReference type="InterPro" id="IPR058922">
    <property type="entry name" value="WHD_DRP"/>
</dbReference>
<dbReference type="AlphaFoldDB" id="A0A2K2DCP1"/>
<evidence type="ECO:0000313" key="7">
    <source>
        <dbReference type="Proteomes" id="UP000008810"/>
    </source>
</evidence>
<organism evidence="5">
    <name type="scientific">Brachypodium distachyon</name>
    <name type="common">Purple false brome</name>
    <name type="synonym">Trachynia distachya</name>
    <dbReference type="NCBI Taxonomy" id="15368"/>
    <lineage>
        <taxon>Eukaryota</taxon>
        <taxon>Viridiplantae</taxon>
        <taxon>Streptophyta</taxon>
        <taxon>Embryophyta</taxon>
        <taxon>Tracheophyta</taxon>
        <taxon>Spermatophyta</taxon>
        <taxon>Magnoliopsida</taxon>
        <taxon>Liliopsida</taxon>
        <taxon>Poales</taxon>
        <taxon>Poaceae</taxon>
        <taxon>BOP clade</taxon>
        <taxon>Pooideae</taxon>
        <taxon>Stipodae</taxon>
        <taxon>Brachypodieae</taxon>
        <taxon>Brachypodium</taxon>
    </lineage>
</organism>